<keyword evidence="1" id="KW-0646">Protease inhibitor</keyword>
<feature type="region of interest" description="Disordered" evidence="3">
    <location>
        <begin position="1"/>
        <end position="34"/>
    </location>
</feature>
<sequence length="219" mass="25182">METFVFGAIRPRPESCEPEKEPEPESESNSKSKVVLRPNWDWQLKPLEDLTVSDDFSSFEDDIAPFLFSCPRFVYKNKAHREKEAASKRDLFEDDIPFNAIPVPFLAMTCSSNFPRPIDIDDDDDDKRPLLTHLSKFSLDKYNAENKGSNYEFEKLVKAARRPVPRGTYYITFEAKDATDTDASNRPATTFQAHVWNKSSARKKFEKELPVVKSCSIKT</sequence>
<evidence type="ECO:0000256" key="3">
    <source>
        <dbReference type="SAM" id="MobiDB-lite"/>
    </source>
</evidence>
<dbReference type="Pfam" id="PF00031">
    <property type="entry name" value="Cystatin"/>
    <property type="match status" value="1"/>
</dbReference>
<evidence type="ECO:0000313" key="5">
    <source>
        <dbReference type="EMBL" id="RHN69091.1"/>
    </source>
</evidence>
<reference evidence="5" key="1">
    <citation type="journal article" date="2018" name="Nat. Plants">
        <title>Whole-genome landscape of Medicago truncatula symbiotic genes.</title>
        <authorList>
            <person name="Pecrix Y."/>
            <person name="Gamas P."/>
            <person name="Carrere S."/>
        </authorList>
    </citation>
    <scope>NUCLEOTIDE SEQUENCE</scope>
    <source>
        <tissue evidence="5">Leaves</tissue>
    </source>
</reference>
<dbReference type="AlphaFoldDB" id="A0A396IWP9"/>
<dbReference type="Gramene" id="rna17520">
    <property type="protein sequence ID" value="RHN69091.1"/>
    <property type="gene ID" value="gene17520"/>
</dbReference>
<dbReference type="InterPro" id="IPR046350">
    <property type="entry name" value="Cystatin_sf"/>
</dbReference>
<dbReference type="PANTHER" id="PTHR31228:SF22">
    <property type="entry name" value="CYSTATIN_MONELLIN SUPERFAMILY PROTEIN"/>
    <property type="match status" value="1"/>
</dbReference>
<dbReference type="PANTHER" id="PTHR31228">
    <property type="entry name" value="CYSTATIN/MONELLIN SUPERFAMILY PROTEIN"/>
    <property type="match status" value="1"/>
</dbReference>
<comment type="caution">
    <text evidence="5">The sequence shown here is derived from an EMBL/GenBank/DDBJ whole genome shotgun (WGS) entry which is preliminary data.</text>
</comment>
<dbReference type="CDD" id="cd00042">
    <property type="entry name" value="CY"/>
    <property type="match status" value="1"/>
</dbReference>
<protein>
    <submittedName>
        <fullName evidence="5">Putative Cystatin domain-containing protein</fullName>
    </submittedName>
</protein>
<evidence type="ECO:0000259" key="4">
    <source>
        <dbReference type="Pfam" id="PF00031"/>
    </source>
</evidence>
<dbReference type="EMBL" id="PSQE01000003">
    <property type="protein sequence ID" value="RHN69091.1"/>
    <property type="molecule type" value="Genomic_DNA"/>
</dbReference>
<proteinExistence type="predicted"/>
<name>A0A396IWP9_MEDTR</name>
<dbReference type="SUPFAM" id="SSF54403">
    <property type="entry name" value="Cystatin/monellin"/>
    <property type="match status" value="1"/>
</dbReference>
<dbReference type="Gene3D" id="3.10.450.10">
    <property type="match status" value="1"/>
</dbReference>
<evidence type="ECO:0000256" key="2">
    <source>
        <dbReference type="ARBA" id="ARBA00022704"/>
    </source>
</evidence>
<dbReference type="GO" id="GO:0004869">
    <property type="term" value="F:cysteine-type endopeptidase inhibitor activity"/>
    <property type="evidence" value="ECO:0007669"/>
    <property type="project" value="UniProtKB-KW"/>
</dbReference>
<dbReference type="NCBIfam" id="TIGR01638">
    <property type="entry name" value="Atha_cystat_rel"/>
    <property type="match status" value="1"/>
</dbReference>
<gene>
    <name evidence="5" type="ORF">MtrunA17_Chr3g0120991</name>
</gene>
<dbReference type="InterPro" id="IPR006525">
    <property type="entry name" value="Cystatin-related_pln"/>
</dbReference>
<evidence type="ECO:0000256" key="1">
    <source>
        <dbReference type="ARBA" id="ARBA00022690"/>
    </source>
</evidence>
<feature type="compositionally biased region" description="Basic and acidic residues" evidence="3">
    <location>
        <begin position="11"/>
        <end position="23"/>
    </location>
</feature>
<feature type="domain" description="Cystatin" evidence="4">
    <location>
        <begin position="127"/>
        <end position="198"/>
    </location>
</feature>
<organism evidence="5">
    <name type="scientific">Medicago truncatula</name>
    <name type="common">Barrel medic</name>
    <name type="synonym">Medicago tribuloides</name>
    <dbReference type="NCBI Taxonomy" id="3880"/>
    <lineage>
        <taxon>Eukaryota</taxon>
        <taxon>Viridiplantae</taxon>
        <taxon>Streptophyta</taxon>
        <taxon>Embryophyta</taxon>
        <taxon>Tracheophyta</taxon>
        <taxon>Spermatophyta</taxon>
        <taxon>Magnoliopsida</taxon>
        <taxon>eudicotyledons</taxon>
        <taxon>Gunneridae</taxon>
        <taxon>Pentapetalae</taxon>
        <taxon>rosids</taxon>
        <taxon>fabids</taxon>
        <taxon>Fabales</taxon>
        <taxon>Fabaceae</taxon>
        <taxon>Papilionoideae</taxon>
        <taxon>50 kb inversion clade</taxon>
        <taxon>NPAAA clade</taxon>
        <taxon>Hologalegina</taxon>
        <taxon>IRL clade</taxon>
        <taxon>Trifolieae</taxon>
        <taxon>Medicago</taxon>
    </lineage>
</organism>
<dbReference type="Proteomes" id="UP000265566">
    <property type="component" value="Chromosome 3"/>
</dbReference>
<accession>A0A396IWP9</accession>
<dbReference type="InterPro" id="IPR000010">
    <property type="entry name" value="Cystatin_dom"/>
</dbReference>
<keyword evidence="2" id="KW-0789">Thiol protease inhibitor</keyword>